<gene>
    <name evidence="1" type="ORF">RSO01_74110</name>
</gene>
<dbReference type="EMBL" id="BKAJ01000155">
    <property type="protein sequence ID" value="GEP60245.1"/>
    <property type="molecule type" value="Genomic_DNA"/>
</dbReference>
<dbReference type="RefSeq" id="WP_147155600.1">
    <property type="nucleotide sequence ID" value="NZ_BKAJ01000155.1"/>
</dbReference>
<comment type="caution">
    <text evidence="1">The sequence shown here is derived from an EMBL/GenBank/DDBJ whole genome shotgun (WGS) entry which is preliminary data.</text>
</comment>
<evidence type="ECO:0000313" key="2">
    <source>
        <dbReference type="Proteomes" id="UP000321058"/>
    </source>
</evidence>
<accession>A0A512NMS5</accession>
<protein>
    <recommendedName>
        <fullName evidence="3">NTF2 fold domain-containing protein</fullName>
    </recommendedName>
</protein>
<dbReference type="AlphaFoldDB" id="A0A512NMS5"/>
<evidence type="ECO:0000313" key="1">
    <source>
        <dbReference type="EMBL" id="GEP60245.1"/>
    </source>
</evidence>
<keyword evidence="2" id="KW-1185">Reference proteome</keyword>
<evidence type="ECO:0008006" key="3">
    <source>
        <dbReference type="Google" id="ProtNLM"/>
    </source>
</evidence>
<dbReference type="Proteomes" id="UP000321058">
    <property type="component" value="Unassembled WGS sequence"/>
</dbReference>
<proteinExistence type="predicted"/>
<organism evidence="1 2">
    <name type="scientific">Reyranella soli</name>
    <dbReference type="NCBI Taxonomy" id="1230389"/>
    <lineage>
        <taxon>Bacteria</taxon>
        <taxon>Pseudomonadati</taxon>
        <taxon>Pseudomonadota</taxon>
        <taxon>Alphaproteobacteria</taxon>
        <taxon>Hyphomicrobiales</taxon>
        <taxon>Reyranellaceae</taxon>
        <taxon>Reyranella</taxon>
    </lineage>
</organism>
<dbReference type="OrthoDB" id="7382641at2"/>
<reference evidence="1 2" key="1">
    <citation type="submission" date="2019-07" db="EMBL/GenBank/DDBJ databases">
        <title>Whole genome shotgun sequence of Reyranella soli NBRC 108950.</title>
        <authorList>
            <person name="Hosoyama A."/>
            <person name="Uohara A."/>
            <person name="Ohji S."/>
            <person name="Ichikawa N."/>
        </authorList>
    </citation>
    <scope>NUCLEOTIDE SEQUENCE [LARGE SCALE GENOMIC DNA]</scope>
    <source>
        <strain evidence="1 2">NBRC 108950</strain>
    </source>
</reference>
<sequence>MNEQQVIEAYDKQLPERVVERTCGNETPAPFSCKIYIYEGILRRGHPKLSVVFENVGGRWLVSQWL</sequence>
<name>A0A512NMS5_9HYPH</name>